<keyword evidence="3" id="KW-0731">Sigma factor</keyword>
<dbReference type="Pfam" id="PF04542">
    <property type="entry name" value="Sigma70_r2"/>
    <property type="match status" value="1"/>
</dbReference>
<dbReference type="PANTHER" id="PTHR43133:SF51">
    <property type="entry name" value="RNA POLYMERASE SIGMA FACTOR"/>
    <property type="match status" value="1"/>
</dbReference>
<dbReference type="InterPro" id="IPR007627">
    <property type="entry name" value="RNA_pol_sigma70_r2"/>
</dbReference>
<dbReference type="NCBIfam" id="TIGR02937">
    <property type="entry name" value="sigma70-ECF"/>
    <property type="match status" value="1"/>
</dbReference>
<feature type="domain" description="RNA polymerase sigma factor 70 region 4 type 2" evidence="7">
    <location>
        <begin position="154"/>
        <end position="206"/>
    </location>
</feature>
<dbReference type="PANTHER" id="PTHR43133">
    <property type="entry name" value="RNA POLYMERASE ECF-TYPE SIGMA FACTO"/>
    <property type="match status" value="1"/>
</dbReference>
<evidence type="ECO:0000256" key="2">
    <source>
        <dbReference type="ARBA" id="ARBA00023015"/>
    </source>
</evidence>
<feature type="compositionally biased region" description="Basic and acidic residues" evidence="5">
    <location>
        <begin position="128"/>
        <end position="151"/>
    </location>
</feature>
<dbReference type="InterPro" id="IPR013325">
    <property type="entry name" value="RNA_pol_sigma_r2"/>
</dbReference>
<sequence>MWASACAVLQATARAPVSSATAFPDTVPPDVSPNATDEALIAAVQAGDTGAFRYLVERYESVVAATVIGMLGPGPQADDVGQETMIRLYRSLDQFEGAARLKTYVTRIAINVSIDALRARKRRQNRLQSRDAERPPDEPVGHANRTVERREQKRLVQQAVRQLDTPYRAVVVLRLLDGYSTQETADILEIPYGTVLSRLHRAKKRLADRLRPLLDADRP</sequence>
<evidence type="ECO:0000259" key="6">
    <source>
        <dbReference type="Pfam" id="PF04542"/>
    </source>
</evidence>
<dbReference type="GO" id="GO:0016987">
    <property type="term" value="F:sigma factor activity"/>
    <property type="evidence" value="ECO:0007669"/>
    <property type="project" value="UniProtKB-KW"/>
</dbReference>
<dbReference type="SUPFAM" id="SSF88946">
    <property type="entry name" value="Sigma2 domain of RNA polymerase sigma factors"/>
    <property type="match status" value="1"/>
</dbReference>
<proteinExistence type="inferred from homology"/>
<dbReference type="OrthoDB" id="9780326at2"/>
<dbReference type="EMBL" id="PDEP01000016">
    <property type="protein sequence ID" value="PEN05094.1"/>
    <property type="molecule type" value="Genomic_DNA"/>
</dbReference>
<comment type="caution">
    <text evidence="8">The sequence shown here is derived from an EMBL/GenBank/DDBJ whole genome shotgun (WGS) entry which is preliminary data.</text>
</comment>
<evidence type="ECO:0000259" key="7">
    <source>
        <dbReference type="Pfam" id="PF08281"/>
    </source>
</evidence>
<keyword evidence="2" id="KW-0805">Transcription regulation</keyword>
<evidence type="ECO:0000313" key="9">
    <source>
        <dbReference type="Proteomes" id="UP000221024"/>
    </source>
</evidence>
<feature type="region of interest" description="Disordered" evidence="5">
    <location>
        <begin position="123"/>
        <end position="151"/>
    </location>
</feature>
<dbReference type="Gene3D" id="1.10.1740.10">
    <property type="match status" value="1"/>
</dbReference>
<dbReference type="AlphaFoldDB" id="A0A2H3NUB8"/>
<dbReference type="InterPro" id="IPR013249">
    <property type="entry name" value="RNA_pol_sigma70_r4_t2"/>
</dbReference>
<dbReference type="Pfam" id="PF08281">
    <property type="entry name" value="Sigma70_r4_2"/>
    <property type="match status" value="1"/>
</dbReference>
<comment type="similarity">
    <text evidence="1">Belongs to the sigma-70 factor family. ECF subfamily.</text>
</comment>
<evidence type="ECO:0000256" key="5">
    <source>
        <dbReference type="SAM" id="MobiDB-lite"/>
    </source>
</evidence>
<dbReference type="InterPro" id="IPR013324">
    <property type="entry name" value="RNA_pol_sigma_r3/r4-like"/>
</dbReference>
<dbReference type="Proteomes" id="UP000221024">
    <property type="component" value="Unassembled WGS sequence"/>
</dbReference>
<keyword evidence="4" id="KW-0804">Transcription</keyword>
<dbReference type="Gene3D" id="1.10.10.10">
    <property type="entry name" value="Winged helix-like DNA-binding domain superfamily/Winged helix DNA-binding domain"/>
    <property type="match status" value="1"/>
</dbReference>
<dbReference type="GO" id="GO:0003677">
    <property type="term" value="F:DNA binding"/>
    <property type="evidence" value="ECO:0007669"/>
    <property type="project" value="InterPro"/>
</dbReference>
<feature type="domain" description="RNA polymerase sigma-70 region 2" evidence="6">
    <location>
        <begin position="55"/>
        <end position="123"/>
    </location>
</feature>
<organism evidence="8 9">
    <name type="scientific">Longimonas halophila</name>
    <dbReference type="NCBI Taxonomy" id="1469170"/>
    <lineage>
        <taxon>Bacteria</taxon>
        <taxon>Pseudomonadati</taxon>
        <taxon>Rhodothermota</taxon>
        <taxon>Rhodothermia</taxon>
        <taxon>Rhodothermales</taxon>
        <taxon>Salisaetaceae</taxon>
        <taxon>Longimonas</taxon>
    </lineage>
</organism>
<evidence type="ECO:0000256" key="3">
    <source>
        <dbReference type="ARBA" id="ARBA00023082"/>
    </source>
</evidence>
<dbReference type="InterPro" id="IPR014284">
    <property type="entry name" value="RNA_pol_sigma-70_dom"/>
</dbReference>
<dbReference type="SUPFAM" id="SSF88659">
    <property type="entry name" value="Sigma3 and sigma4 domains of RNA polymerase sigma factors"/>
    <property type="match status" value="1"/>
</dbReference>
<gene>
    <name evidence="8" type="ORF">CRI93_13835</name>
</gene>
<keyword evidence="9" id="KW-1185">Reference proteome</keyword>
<evidence type="ECO:0000256" key="4">
    <source>
        <dbReference type="ARBA" id="ARBA00023163"/>
    </source>
</evidence>
<protein>
    <submittedName>
        <fullName evidence="8">RNA polymerase subunit sigma-24</fullName>
    </submittedName>
</protein>
<accession>A0A2H3NUB8</accession>
<dbReference type="InterPro" id="IPR036388">
    <property type="entry name" value="WH-like_DNA-bd_sf"/>
</dbReference>
<name>A0A2H3NUB8_9BACT</name>
<dbReference type="CDD" id="cd06171">
    <property type="entry name" value="Sigma70_r4"/>
    <property type="match status" value="1"/>
</dbReference>
<evidence type="ECO:0000256" key="1">
    <source>
        <dbReference type="ARBA" id="ARBA00010641"/>
    </source>
</evidence>
<evidence type="ECO:0000313" key="8">
    <source>
        <dbReference type="EMBL" id="PEN05094.1"/>
    </source>
</evidence>
<dbReference type="InterPro" id="IPR039425">
    <property type="entry name" value="RNA_pol_sigma-70-like"/>
</dbReference>
<dbReference type="GO" id="GO:0006352">
    <property type="term" value="P:DNA-templated transcription initiation"/>
    <property type="evidence" value="ECO:0007669"/>
    <property type="project" value="InterPro"/>
</dbReference>
<reference evidence="8 9" key="1">
    <citation type="submission" date="2017-10" db="EMBL/GenBank/DDBJ databases">
        <title>Draft genome of Longimonas halophila.</title>
        <authorList>
            <person name="Goh K.M."/>
            <person name="Shamsir M.S."/>
            <person name="Lim S.W."/>
        </authorList>
    </citation>
    <scope>NUCLEOTIDE SEQUENCE [LARGE SCALE GENOMIC DNA]</scope>
    <source>
        <strain evidence="8 9">KCTC 42399</strain>
    </source>
</reference>